<evidence type="ECO:0000313" key="1">
    <source>
        <dbReference type="EMBL" id="ABR17217.1"/>
    </source>
</evidence>
<name>B8LNI7_PICSI</name>
<reference evidence="1" key="1">
    <citation type="submission" date="2007-06" db="EMBL/GenBank/DDBJ databases">
        <title>Full length cDNA sequences from Sitka Spruce (Picea sitchensis).</title>
        <authorList>
            <person name="Ralph S.G."/>
            <person name="Chun H.E."/>
            <person name="Liao N."/>
            <person name="Ali J."/>
            <person name="Reid K."/>
            <person name="Kolosova N."/>
            <person name="Cooper N."/>
            <person name="Cullis C."/>
            <person name="Jancsik S."/>
            <person name="Moore R."/>
            <person name="Mayo M."/>
            <person name="Wagner S."/>
            <person name="Holt R.A."/>
            <person name="Jones S.J.M."/>
            <person name="Marra M.A."/>
            <person name="Ritland C.E."/>
            <person name="Ritland K."/>
            <person name="Bohlmann J."/>
        </authorList>
    </citation>
    <scope>NUCLEOTIDE SEQUENCE</scope>
    <source>
        <tissue evidence="1">Green portion of the leader tissue</tissue>
    </source>
</reference>
<organism evidence="1">
    <name type="scientific">Picea sitchensis</name>
    <name type="common">Sitka spruce</name>
    <name type="synonym">Pinus sitchensis</name>
    <dbReference type="NCBI Taxonomy" id="3332"/>
    <lineage>
        <taxon>Eukaryota</taxon>
        <taxon>Viridiplantae</taxon>
        <taxon>Streptophyta</taxon>
        <taxon>Embryophyta</taxon>
        <taxon>Tracheophyta</taxon>
        <taxon>Spermatophyta</taxon>
        <taxon>Pinopsida</taxon>
        <taxon>Pinidae</taxon>
        <taxon>Conifers I</taxon>
        <taxon>Pinales</taxon>
        <taxon>Pinaceae</taxon>
        <taxon>Picea</taxon>
    </lineage>
</organism>
<dbReference type="EMBL" id="EF677391">
    <property type="protein sequence ID" value="ABR17217.1"/>
    <property type="molecule type" value="mRNA"/>
</dbReference>
<proteinExistence type="evidence at transcript level"/>
<sequence>MEGKYWGDCYYEAIAEPHTGTSRAQRRTARPTPKRGSIKRAIFAEILDALKRIGTTFAEILDAVKIMAASACKMCSPGKAKPSASAIDLLRALMS</sequence>
<accession>B8LNI7</accession>
<dbReference type="AlphaFoldDB" id="B8LNI7"/>
<protein>
    <submittedName>
        <fullName evidence="1">Uncharacterized protein</fullName>
    </submittedName>
</protein>